<feature type="modified residue" description="4-aspartylphosphate" evidence="4">
    <location>
        <position position="498"/>
    </location>
</feature>
<feature type="compositionally biased region" description="Pro residues" evidence="5">
    <location>
        <begin position="427"/>
        <end position="441"/>
    </location>
</feature>
<keyword evidence="8" id="KW-1185">Reference proteome</keyword>
<evidence type="ECO:0000256" key="1">
    <source>
        <dbReference type="ARBA" id="ARBA00022553"/>
    </source>
</evidence>
<dbReference type="SMART" id="SM00065">
    <property type="entry name" value="GAF"/>
    <property type="match status" value="1"/>
</dbReference>
<dbReference type="InterPro" id="IPR001789">
    <property type="entry name" value="Sig_transdc_resp-reg_receiver"/>
</dbReference>
<dbReference type="SUPFAM" id="SSF52172">
    <property type="entry name" value="CheY-like"/>
    <property type="match status" value="1"/>
</dbReference>
<protein>
    <submittedName>
        <fullName evidence="7">Response regulator FixJ</fullName>
    </submittedName>
</protein>
<dbReference type="Gene3D" id="3.30.450.20">
    <property type="entry name" value="PAS domain"/>
    <property type="match status" value="1"/>
</dbReference>
<dbReference type="InterPro" id="IPR035965">
    <property type="entry name" value="PAS-like_dom_sf"/>
</dbReference>
<dbReference type="Gene3D" id="3.30.450.40">
    <property type="match status" value="1"/>
</dbReference>
<reference evidence="7 8" key="1">
    <citation type="submission" date="2019-02" db="EMBL/GenBank/DDBJ databases">
        <title>Deep-cultivation of Planctomycetes and their phenomic and genomic characterization uncovers novel biology.</title>
        <authorList>
            <person name="Wiegand S."/>
            <person name="Jogler M."/>
            <person name="Boedeker C."/>
            <person name="Pinto D."/>
            <person name="Vollmers J."/>
            <person name="Rivas-Marin E."/>
            <person name="Kohn T."/>
            <person name="Peeters S.H."/>
            <person name="Heuer A."/>
            <person name="Rast P."/>
            <person name="Oberbeckmann S."/>
            <person name="Bunk B."/>
            <person name="Jeske O."/>
            <person name="Meyerdierks A."/>
            <person name="Storesund J.E."/>
            <person name="Kallscheuer N."/>
            <person name="Luecker S."/>
            <person name="Lage O.M."/>
            <person name="Pohl T."/>
            <person name="Merkel B.J."/>
            <person name="Hornburger P."/>
            <person name="Mueller R.-W."/>
            <person name="Bruemmer F."/>
            <person name="Labrenz M."/>
            <person name="Spormann A.M."/>
            <person name="Op den Camp H."/>
            <person name="Overmann J."/>
            <person name="Amann R."/>
            <person name="Jetten M.S.M."/>
            <person name="Mascher T."/>
            <person name="Medema M.H."/>
            <person name="Devos D.P."/>
            <person name="Kaster A.-K."/>
            <person name="Ovreas L."/>
            <person name="Rohde M."/>
            <person name="Galperin M.Y."/>
            <person name="Jogler C."/>
        </authorList>
    </citation>
    <scope>NUCLEOTIDE SEQUENCE [LARGE SCALE GENOMIC DNA]</scope>
    <source>
        <strain evidence="7 8">ETA_A1</strain>
    </source>
</reference>
<evidence type="ECO:0000256" key="3">
    <source>
        <dbReference type="ARBA" id="ARBA00022777"/>
    </source>
</evidence>
<dbReference type="SUPFAM" id="SSF55781">
    <property type="entry name" value="GAF domain-like"/>
    <property type="match status" value="1"/>
</dbReference>
<dbReference type="RefSeq" id="WP_202920723.1">
    <property type="nucleotide sequence ID" value="NZ_CP036273.1"/>
</dbReference>
<gene>
    <name evidence="7" type="ORF">ETAA1_14700</name>
</gene>
<dbReference type="Pfam" id="PF01590">
    <property type="entry name" value="GAF"/>
    <property type="match status" value="1"/>
</dbReference>
<dbReference type="InterPro" id="IPR011006">
    <property type="entry name" value="CheY-like_superfamily"/>
</dbReference>
<dbReference type="PANTHER" id="PTHR44591:SF3">
    <property type="entry name" value="RESPONSE REGULATORY DOMAIN-CONTAINING PROTEIN"/>
    <property type="match status" value="1"/>
</dbReference>
<dbReference type="SUPFAM" id="SSF55785">
    <property type="entry name" value="PYP-like sensor domain (PAS domain)"/>
    <property type="match status" value="1"/>
</dbReference>
<keyword evidence="3" id="KW-0418">Kinase</keyword>
<dbReference type="GO" id="GO:0016301">
    <property type="term" value="F:kinase activity"/>
    <property type="evidence" value="ECO:0007669"/>
    <property type="project" value="UniProtKB-KW"/>
</dbReference>
<dbReference type="InterPro" id="IPR050595">
    <property type="entry name" value="Bact_response_regulator"/>
</dbReference>
<keyword evidence="1 4" id="KW-0597">Phosphoprotein</keyword>
<dbReference type="KEGG" id="uli:ETAA1_14700"/>
<sequence length="567" mass="60519">MSPRPRLLLIGPEPAHLNGTLDGADVEAIADDPALVAERIRAGGVEAIVASAATAAGLLERVRRDELVLTHVDKGLAVLDLGGTVVWANPAFTVSAACPADPVGRPLFEALGGARVVGPDLTRPADPAADPFAAARAGRPLSFRLRCPADPDPRYYEADVRPVPDSQPPLLVVVIRNVTEEVVQRQKLDALHAAGQELAALDPDQLAEMNTPSRAELLKLNLRRLIHDLLRYDTIEVRLLDRRTGELRPLIEDGMTAEAAGRVLYARPTGNGVTGHVAFTGTSYLCHDAADDPLYIRGAEGARSSMTVPLKVPGGEVVGTLNVESPRPNAFGPDDLQFTELFSREVAAALNTLDLLTAQEECTATQSIAAVNKEIALPIDEVLASASLLIGKPFADPETAAHLRKILDNARLVKESVGRVGREMTPRPAPPAEPPPVPAPDATPLVGRRVLVVDPDERVRRQAHLLLTRLGATVETAGTATAGLALAGDIPYDAVFLDVKPPDMGGYDCYRRFKAARPRSVLALTTGFGYDVAHSIVKARGDGLRYVLFKPFRQEQVVTAVLDGPDC</sequence>
<evidence type="ECO:0000256" key="4">
    <source>
        <dbReference type="PROSITE-ProRule" id="PRU00169"/>
    </source>
</evidence>
<dbReference type="Pfam" id="PF08448">
    <property type="entry name" value="PAS_4"/>
    <property type="match status" value="1"/>
</dbReference>
<dbReference type="EMBL" id="CP036273">
    <property type="protein sequence ID" value="QDU19541.1"/>
    <property type="molecule type" value="Genomic_DNA"/>
</dbReference>
<dbReference type="InterPro" id="IPR013656">
    <property type="entry name" value="PAS_4"/>
</dbReference>
<keyword evidence="2" id="KW-0808">Transferase</keyword>
<dbReference type="Proteomes" id="UP000319576">
    <property type="component" value="Chromosome"/>
</dbReference>
<evidence type="ECO:0000313" key="7">
    <source>
        <dbReference type="EMBL" id="QDU19541.1"/>
    </source>
</evidence>
<dbReference type="Pfam" id="PF00072">
    <property type="entry name" value="Response_reg"/>
    <property type="match status" value="1"/>
</dbReference>
<organism evidence="7 8">
    <name type="scientific">Urbifossiella limnaea</name>
    <dbReference type="NCBI Taxonomy" id="2528023"/>
    <lineage>
        <taxon>Bacteria</taxon>
        <taxon>Pseudomonadati</taxon>
        <taxon>Planctomycetota</taxon>
        <taxon>Planctomycetia</taxon>
        <taxon>Gemmatales</taxon>
        <taxon>Gemmataceae</taxon>
        <taxon>Urbifossiella</taxon>
    </lineage>
</organism>
<feature type="region of interest" description="Disordered" evidence="5">
    <location>
        <begin position="420"/>
        <end position="443"/>
    </location>
</feature>
<dbReference type="AlphaFoldDB" id="A0A517XPV1"/>
<dbReference type="Gene3D" id="3.40.50.2300">
    <property type="match status" value="1"/>
</dbReference>
<name>A0A517XPV1_9BACT</name>
<evidence type="ECO:0000313" key="8">
    <source>
        <dbReference type="Proteomes" id="UP000319576"/>
    </source>
</evidence>
<dbReference type="SMART" id="SM00448">
    <property type="entry name" value="REC"/>
    <property type="match status" value="1"/>
</dbReference>
<accession>A0A517XPV1</accession>
<dbReference type="GO" id="GO:0000160">
    <property type="term" value="P:phosphorelay signal transduction system"/>
    <property type="evidence" value="ECO:0007669"/>
    <property type="project" value="InterPro"/>
</dbReference>
<dbReference type="PROSITE" id="PS50110">
    <property type="entry name" value="RESPONSE_REGULATORY"/>
    <property type="match status" value="1"/>
</dbReference>
<dbReference type="InterPro" id="IPR003018">
    <property type="entry name" value="GAF"/>
</dbReference>
<evidence type="ECO:0000259" key="6">
    <source>
        <dbReference type="PROSITE" id="PS50110"/>
    </source>
</evidence>
<dbReference type="PANTHER" id="PTHR44591">
    <property type="entry name" value="STRESS RESPONSE REGULATOR PROTEIN 1"/>
    <property type="match status" value="1"/>
</dbReference>
<proteinExistence type="predicted"/>
<feature type="domain" description="Response regulatory" evidence="6">
    <location>
        <begin position="449"/>
        <end position="565"/>
    </location>
</feature>
<dbReference type="InterPro" id="IPR029016">
    <property type="entry name" value="GAF-like_dom_sf"/>
</dbReference>
<evidence type="ECO:0000256" key="2">
    <source>
        <dbReference type="ARBA" id="ARBA00022679"/>
    </source>
</evidence>
<evidence type="ECO:0000256" key="5">
    <source>
        <dbReference type="SAM" id="MobiDB-lite"/>
    </source>
</evidence>